<reference evidence="1" key="1">
    <citation type="submission" date="2019-08" db="EMBL/GenBank/DDBJ databases">
        <authorList>
            <person name="Kucharzyk K."/>
            <person name="Murdoch R.W."/>
            <person name="Higgins S."/>
            <person name="Loffler F."/>
        </authorList>
    </citation>
    <scope>NUCLEOTIDE SEQUENCE</scope>
</reference>
<sequence length="219" mass="26001">MRKILLLVFIVSVYHCTAQTMTWRNVFDKESYKNHLLECPYIGLDSSFYLGTKFAFRMTTDNYALEIWSYDSLKFQGREYYFTYTVEDSGVKSRFFNKTFDIKPDTLKKLLAILPQYDLQYLSTEVSNEIDSGATYLKNYTIEYFAGQNNWFRRYFVPFYNQVPRTDSFYEFAEKIESTTNCSKKLNKFIFSLPPGACYFYGSAYYVCLKAHTIVRKKQ</sequence>
<protein>
    <submittedName>
        <fullName evidence="1">Uncharacterized protein</fullName>
    </submittedName>
</protein>
<comment type="caution">
    <text evidence="1">The sequence shown here is derived from an EMBL/GenBank/DDBJ whole genome shotgun (WGS) entry which is preliminary data.</text>
</comment>
<proteinExistence type="predicted"/>
<dbReference type="AlphaFoldDB" id="A0A644WXY7"/>
<dbReference type="EMBL" id="VSSQ01001479">
    <property type="protein sequence ID" value="MPM08682.1"/>
    <property type="molecule type" value="Genomic_DNA"/>
</dbReference>
<evidence type="ECO:0000313" key="1">
    <source>
        <dbReference type="EMBL" id="MPM08682.1"/>
    </source>
</evidence>
<accession>A0A644WXY7</accession>
<gene>
    <name evidence="1" type="ORF">SDC9_54996</name>
</gene>
<organism evidence="1">
    <name type="scientific">bioreactor metagenome</name>
    <dbReference type="NCBI Taxonomy" id="1076179"/>
    <lineage>
        <taxon>unclassified sequences</taxon>
        <taxon>metagenomes</taxon>
        <taxon>ecological metagenomes</taxon>
    </lineage>
</organism>
<name>A0A644WXY7_9ZZZZ</name>